<proteinExistence type="inferred from homology"/>
<dbReference type="EMBL" id="JAVREH010000024">
    <property type="protein sequence ID" value="MDT0262919.1"/>
    <property type="molecule type" value="Genomic_DNA"/>
</dbReference>
<feature type="transmembrane region" description="Helical" evidence="8">
    <location>
        <begin position="103"/>
        <end position="122"/>
    </location>
</feature>
<dbReference type="PANTHER" id="PTHR30269:SF0">
    <property type="entry name" value="MEMBRANE TRANSPORTER PROTEIN YFCA-RELATED"/>
    <property type="match status" value="1"/>
</dbReference>
<evidence type="ECO:0000256" key="8">
    <source>
        <dbReference type="RuleBase" id="RU363041"/>
    </source>
</evidence>
<evidence type="ECO:0000313" key="9">
    <source>
        <dbReference type="EMBL" id="MDT0262919.1"/>
    </source>
</evidence>
<keyword evidence="5 8" id="KW-0812">Transmembrane</keyword>
<organism evidence="9 10">
    <name type="scientific">Jatrophihabitans lederbergiae</name>
    <dbReference type="NCBI Taxonomy" id="3075547"/>
    <lineage>
        <taxon>Bacteria</taxon>
        <taxon>Bacillati</taxon>
        <taxon>Actinomycetota</taxon>
        <taxon>Actinomycetes</taxon>
        <taxon>Jatrophihabitantales</taxon>
        <taxon>Jatrophihabitantaceae</taxon>
        <taxon>Jatrophihabitans</taxon>
    </lineage>
</organism>
<evidence type="ECO:0000313" key="10">
    <source>
        <dbReference type="Proteomes" id="UP001183176"/>
    </source>
</evidence>
<evidence type="ECO:0000256" key="1">
    <source>
        <dbReference type="ARBA" id="ARBA00004651"/>
    </source>
</evidence>
<keyword evidence="4 8" id="KW-1003">Cell membrane</keyword>
<keyword evidence="7 8" id="KW-0472">Membrane</keyword>
<dbReference type="RefSeq" id="WP_311424066.1">
    <property type="nucleotide sequence ID" value="NZ_JAVREH010000024.1"/>
</dbReference>
<evidence type="ECO:0000256" key="5">
    <source>
        <dbReference type="ARBA" id="ARBA00022692"/>
    </source>
</evidence>
<feature type="transmembrane region" description="Helical" evidence="8">
    <location>
        <begin position="185"/>
        <end position="202"/>
    </location>
</feature>
<dbReference type="Proteomes" id="UP001183176">
    <property type="component" value="Unassembled WGS sequence"/>
</dbReference>
<gene>
    <name evidence="9" type="ORF">RM423_16105</name>
</gene>
<protein>
    <recommendedName>
        <fullName evidence="8">Probable membrane transporter protein</fullName>
    </recommendedName>
</protein>
<reference evidence="10" key="1">
    <citation type="submission" date="2023-07" db="EMBL/GenBank/DDBJ databases">
        <title>30 novel species of actinomycetes from the DSMZ collection.</title>
        <authorList>
            <person name="Nouioui I."/>
        </authorList>
    </citation>
    <scope>NUCLEOTIDE SEQUENCE [LARGE SCALE GENOMIC DNA]</scope>
    <source>
        <strain evidence="10">DSM 44399</strain>
    </source>
</reference>
<comment type="similarity">
    <text evidence="2 8">Belongs to the 4-toluene sulfonate uptake permease (TSUP) (TC 2.A.102) family.</text>
</comment>
<accession>A0ABU2JD67</accession>
<evidence type="ECO:0000256" key="4">
    <source>
        <dbReference type="ARBA" id="ARBA00022475"/>
    </source>
</evidence>
<keyword evidence="10" id="KW-1185">Reference proteome</keyword>
<dbReference type="Pfam" id="PF01925">
    <property type="entry name" value="TauE"/>
    <property type="match status" value="1"/>
</dbReference>
<evidence type="ECO:0000256" key="3">
    <source>
        <dbReference type="ARBA" id="ARBA00022448"/>
    </source>
</evidence>
<keyword evidence="6 8" id="KW-1133">Transmembrane helix</keyword>
<keyword evidence="3" id="KW-0813">Transport</keyword>
<feature type="transmembrane region" description="Helical" evidence="8">
    <location>
        <begin position="75"/>
        <end position="96"/>
    </location>
</feature>
<dbReference type="InterPro" id="IPR002781">
    <property type="entry name" value="TM_pro_TauE-like"/>
</dbReference>
<dbReference type="InterPro" id="IPR052017">
    <property type="entry name" value="TSUP"/>
</dbReference>
<evidence type="ECO:0000256" key="2">
    <source>
        <dbReference type="ARBA" id="ARBA00009142"/>
    </source>
</evidence>
<dbReference type="PANTHER" id="PTHR30269">
    <property type="entry name" value="TRANSMEMBRANE PROTEIN YFCA"/>
    <property type="match status" value="1"/>
</dbReference>
<sequence>MTGIGAAILVGVAGLAAGTMNTVVGSGTLITFPVLLSLGVPPVTANVSNTIGLVPGSFSGAYGYRRELAGQRDRLVRLGLASLSGGVVGALLLLVLPAGVFRAVVPVLIVLALVLVVAQPRLSRRFVGTAADNPSHGRHPVLLWSLVLLTGVYGGYFGAAQGVLLVAALGALLDTNMQRVNGVKNVLAGLVNGVAGVLFSILAHPNWVYVGIIAVTSALGGQLGAVVGRRLSPLVLRGVIVVVGVAALVKFLFF</sequence>
<feature type="transmembrane region" description="Helical" evidence="8">
    <location>
        <begin position="208"/>
        <end position="227"/>
    </location>
</feature>
<feature type="transmembrane region" description="Helical" evidence="8">
    <location>
        <begin position="142"/>
        <end position="173"/>
    </location>
</feature>
<name>A0ABU2JD67_9ACTN</name>
<comment type="caution">
    <text evidence="9">The sequence shown here is derived from an EMBL/GenBank/DDBJ whole genome shotgun (WGS) entry which is preliminary data.</text>
</comment>
<comment type="subcellular location">
    <subcellularLocation>
        <location evidence="1 8">Cell membrane</location>
        <topology evidence="1 8">Multi-pass membrane protein</topology>
    </subcellularLocation>
</comment>
<evidence type="ECO:0000256" key="6">
    <source>
        <dbReference type="ARBA" id="ARBA00022989"/>
    </source>
</evidence>
<feature type="transmembrane region" description="Helical" evidence="8">
    <location>
        <begin position="234"/>
        <end position="253"/>
    </location>
</feature>
<evidence type="ECO:0000256" key="7">
    <source>
        <dbReference type="ARBA" id="ARBA00023136"/>
    </source>
</evidence>